<dbReference type="GO" id="GO:0110001">
    <property type="term" value="C:toxin-antitoxin complex"/>
    <property type="evidence" value="ECO:0007669"/>
    <property type="project" value="InterPro"/>
</dbReference>
<comment type="caution">
    <text evidence="1">The sequence shown here is derived from an EMBL/GenBank/DDBJ whole genome shotgun (WGS) entry which is preliminary data.</text>
</comment>
<dbReference type="Pfam" id="PF09907">
    <property type="entry name" value="HigB_toxin"/>
    <property type="match status" value="1"/>
</dbReference>
<sequence>MRVIAKRTLREFWEHRIIVSIRYTQQTAWVRFVGTHTQYDQAIMMLTWIAPLLAWKNCGRQRTVPRKRTSWKGSLS</sequence>
<dbReference type="InterPro" id="IPR018669">
    <property type="entry name" value="Toxin_HigB"/>
</dbReference>
<accession>A0A2N7UB08</accession>
<evidence type="ECO:0000313" key="1">
    <source>
        <dbReference type="EMBL" id="PMR77628.1"/>
    </source>
</evidence>
<keyword evidence="2" id="KW-1185">Reference proteome</keyword>
<protein>
    <submittedName>
        <fullName evidence="1">Uncharacterized protein</fullName>
    </submittedName>
</protein>
<organism evidence="1 2">
    <name type="scientific">Billgrantia endophytica</name>
    <dbReference type="NCBI Taxonomy" id="2033802"/>
    <lineage>
        <taxon>Bacteria</taxon>
        <taxon>Pseudomonadati</taxon>
        <taxon>Pseudomonadota</taxon>
        <taxon>Gammaproteobacteria</taxon>
        <taxon>Oceanospirillales</taxon>
        <taxon>Halomonadaceae</taxon>
        <taxon>Billgrantia</taxon>
    </lineage>
</organism>
<gene>
    <name evidence="1" type="ORF">C1H69_01735</name>
</gene>
<dbReference type="GO" id="GO:0003723">
    <property type="term" value="F:RNA binding"/>
    <property type="evidence" value="ECO:0007669"/>
    <property type="project" value="InterPro"/>
</dbReference>
<dbReference type="AlphaFoldDB" id="A0A2N7UB08"/>
<name>A0A2N7UB08_9GAMM</name>
<dbReference type="EMBL" id="PNRF01000006">
    <property type="protein sequence ID" value="PMR77628.1"/>
    <property type="molecule type" value="Genomic_DNA"/>
</dbReference>
<reference evidence="1 2" key="1">
    <citation type="submission" date="2018-01" db="EMBL/GenBank/DDBJ databases">
        <title>Halomonas endophytica sp. nov., isolated from storage liquid in the stems of Populus euphratica.</title>
        <authorList>
            <person name="Chen C."/>
        </authorList>
    </citation>
    <scope>NUCLEOTIDE SEQUENCE [LARGE SCALE GENOMIC DNA]</scope>
    <source>
        <strain evidence="1 2">MC28</strain>
    </source>
</reference>
<proteinExistence type="predicted"/>
<dbReference type="Proteomes" id="UP000235803">
    <property type="component" value="Unassembled WGS sequence"/>
</dbReference>
<evidence type="ECO:0000313" key="2">
    <source>
        <dbReference type="Proteomes" id="UP000235803"/>
    </source>
</evidence>
<dbReference type="GO" id="GO:0004519">
    <property type="term" value="F:endonuclease activity"/>
    <property type="evidence" value="ECO:0007669"/>
    <property type="project" value="InterPro"/>
</dbReference>